<reference evidence="1" key="2">
    <citation type="journal article" date="2015" name="Fish Shellfish Immunol.">
        <title>Early steps in the European eel (Anguilla anguilla)-Vibrio vulnificus interaction in the gills: Role of the RtxA13 toxin.</title>
        <authorList>
            <person name="Callol A."/>
            <person name="Pajuelo D."/>
            <person name="Ebbesson L."/>
            <person name="Teles M."/>
            <person name="MacKenzie S."/>
            <person name="Amaro C."/>
        </authorList>
    </citation>
    <scope>NUCLEOTIDE SEQUENCE</scope>
</reference>
<sequence length="18" mass="2101">MLEVQQVNMELPNANRSK</sequence>
<accession>A0A0E9VTZ0</accession>
<evidence type="ECO:0000313" key="1">
    <source>
        <dbReference type="EMBL" id="JAH81634.1"/>
    </source>
</evidence>
<name>A0A0E9VTZ0_ANGAN</name>
<protein>
    <submittedName>
        <fullName evidence="1">Uncharacterized protein</fullName>
    </submittedName>
</protein>
<reference evidence="1" key="1">
    <citation type="submission" date="2014-11" db="EMBL/GenBank/DDBJ databases">
        <authorList>
            <person name="Amaro Gonzalez C."/>
        </authorList>
    </citation>
    <scope>NUCLEOTIDE SEQUENCE</scope>
</reference>
<organism evidence="1">
    <name type="scientific">Anguilla anguilla</name>
    <name type="common">European freshwater eel</name>
    <name type="synonym">Muraena anguilla</name>
    <dbReference type="NCBI Taxonomy" id="7936"/>
    <lineage>
        <taxon>Eukaryota</taxon>
        <taxon>Metazoa</taxon>
        <taxon>Chordata</taxon>
        <taxon>Craniata</taxon>
        <taxon>Vertebrata</taxon>
        <taxon>Euteleostomi</taxon>
        <taxon>Actinopterygii</taxon>
        <taxon>Neopterygii</taxon>
        <taxon>Teleostei</taxon>
        <taxon>Anguilliformes</taxon>
        <taxon>Anguillidae</taxon>
        <taxon>Anguilla</taxon>
    </lineage>
</organism>
<dbReference type="AlphaFoldDB" id="A0A0E9VTZ0"/>
<proteinExistence type="predicted"/>
<dbReference type="EMBL" id="GBXM01026943">
    <property type="protein sequence ID" value="JAH81634.1"/>
    <property type="molecule type" value="Transcribed_RNA"/>
</dbReference>